<keyword evidence="1" id="KW-0812">Transmembrane</keyword>
<dbReference type="Proteomes" id="UP000627838">
    <property type="component" value="Unassembled WGS sequence"/>
</dbReference>
<sequence>MEDAPETNGRFGPRAVAALVIGTLALVASLNMFHDRYQEASAVLRDGVPGMFELDHCKKVRGTTASCHGSFRSDDGTVVREWIRLSNRYDAADVERGKEFPARLRARGPGDHFAEALVRSDGVGRDNVRERGIGAAGLGVAALAMFGFAGRRAAMRPGSRAWRVTGYVLWFTVSAGVVVWQLLERWGGGPWVS</sequence>
<reference evidence="2 3" key="1">
    <citation type="submission" date="2020-10" db="EMBL/GenBank/DDBJ databases">
        <title>Sequencing the genomes of 1000 actinobacteria strains.</title>
        <authorList>
            <person name="Klenk H.-P."/>
        </authorList>
    </citation>
    <scope>NUCLEOTIDE SEQUENCE [LARGE SCALE GENOMIC DNA]</scope>
    <source>
        <strain evidence="2 3">DSM 46744</strain>
    </source>
</reference>
<keyword evidence="3" id="KW-1185">Reference proteome</keyword>
<feature type="transmembrane region" description="Helical" evidence="1">
    <location>
        <begin position="161"/>
        <end position="183"/>
    </location>
</feature>
<comment type="caution">
    <text evidence="2">The sequence shown here is derived from an EMBL/GenBank/DDBJ whole genome shotgun (WGS) entry which is preliminary data.</text>
</comment>
<proteinExistence type="predicted"/>
<accession>A0ABR9JL83</accession>
<keyword evidence="1" id="KW-1133">Transmembrane helix</keyword>
<evidence type="ECO:0008006" key="4">
    <source>
        <dbReference type="Google" id="ProtNLM"/>
    </source>
</evidence>
<name>A0ABR9JL83_9ACTN</name>
<organism evidence="2 3">
    <name type="scientific">Actinomadura algeriensis</name>
    <dbReference type="NCBI Taxonomy" id="1679523"/>
    <lineage>
        <taxon>Bacteria</taxon>
        <taxon>Bacillati</taxon>
        <taxon>Actinomycetota</taxon>
        <taxon>Actinomycetes</taxon>
        <taxon>Streptosporangiales</taxon>
        <taxon>Thermomonosporaceae</taxon>
        <taxon>Actinomadura</taxon>
    </lineage>
</organism>
<feature type="transmembrane region" description="Helical" evidence="1">
    <location>
        <begin position="12"/>
        <end position="33"/>
    </location>
</feature>
<protein>
    <recommendedName>
        <fullName evidence="4">DUF3592 domain-containing protein</fullName>
    </recommendedName>
</protein>
<dbReference type="RefSeq" id="WP_192758114.1">
    <property type="nucleotide sequence ID" value="NZ_JADBDZ010000001.1"/>
</dbReference>
<keyword evidence="1" id="KW-0472">Membrane</keyword>
<evidence type="ECO:0000256" key="1">
    <source>
        <dbReference type="SAM" id="Phobius"/>
    </source>
</evidence>
<gene>
    <name evidence="2" type="ORF">H4W34_001042</name>
</gene>
<evidence type="ECO:0000313" key="3">
    <source>
        <dbReference type="Proteomes" id="UP000627838"/>
    </source>
</evidence>
<dbReference type="EMBL" id="JADBDZ010000001">
    <property type="protein sequence ID" value="MBE1531209.1"/>
    <property type="molecule type" value="Genomic_DNA"/>
</dbReference>
<evidence type="ECO:0000313" key="2">
    <source>
        <dbReference type="EMBL" id="MBE1531209.1"/>
    </source>
</evidence>